<comment type="caution">
    <text evidence="2">The sequence shown here is derived from an EMBL/GenBank/DDBJ whole genome shotgun (WGS) entry which is preliminary data.</text>
</comment>
<evidence type="ECO:0000313" key="3">
    <source>
        <dbReference type="Proteomes" id="UP001141806"/>
    </source>
</evidence>
<dbReference type="EMBL" id="JAMYWD010000004">
    <property type="protein sequence ID" value="KAJ4973436.1"/>
    <property type="molecule type" value="Genomic_DNA"/>
</dbReference>
<accession>A0A9Q0KMU3</accession>
<name>A0A9Q0KMU3_9MAGN</name>
<evidence type="ECO:0000256" key="1">
    <source>
        <dbReference type="SAM" id="MobiDB-lite"/>
    </source>
</evidence>
<reference evidence="2" key="1">
    <citation type="journal article" date="2023" name="Plant J.">
        <title>The genome of the king protea, Protea cynaroides.</title>
        <authorList>
            <person name="Chang J."/>
            <person name="Duong T.A."/>
            <person name="Schoeman C."/>
            <person name="Ma X."/>
            <person name="Roodt D."/>
            <person name="Barker N."/>
            <person name="Li Z."/>
            <person name="Van de Peer Y."/>
            <person name="Mizrachi E."/>
        </authorList>
    </citation>
    <scope>NUCLEOTIDE SEQUENCE</scope>
    <source>
        <tissue evidence="2">Young leaves</tissue>
    </source>
</reference>
<feature type="compositionally biased region" description="Low complexity" evidence="1">
    <location>
        <begin position="1"/>
        <end position="10"/>
    </location>
</feature>
<sequence>MGNQGLLNQGMNGGDNQEVQVEGRRSALPAPEVGMMDKNRDDLGKFLGFPSQEPAGVTIRSLQATAEDNLVDPLPPRVRKDGAVMGKSRIRKHRRWTMAEKGKAPIDPEQEGRPAILTMVDDVSKASGQQRGGNVTGGRTFASVTVGLPDLSSLPEPVATGSNGYTT</sequence>
<keyword evidence="3" id="KW-1185">Reference proteome</keyword>
<feature type="region of interest" description="Disordered" evidence="1">
    <location>
        <begin position="148"/>
        <end position="167"/>
    </location>
</feature>
<dbReference type="Proteomes" id="UP001141806">
    <property type="component" value="Unassembled WGS sequence"/>
</dbReference>
<dbReference type="AlphaFoldDB" id="A0A9Q0KMU3"/>
<proteinExistence type="predicted"/>
<evidence type="ECO:0000313" key="2">
    <source>
        <dbReference type="EMBL" id="KAJ4973436.1"/>
    </source>
</evidence>
<organism evidence="2 3">
    <name type="scientific">Protea cynaroides</name>
    <dbReference type="NCBI Taxonomy" id="273540"/>
    <lineage>
        <taxon>Eukaryota</taxon>
        <taxon>Viridiplantae</taxon>
        <taxon>Streptophyta</taxon>
        <taxon>Embryophyta</taxon>
        <taxon>Tracheophyta</taxon>
        <taxon>Spermatophyta</taxon>
        <taxon>Magnoliopsida</taxon>
        <taxon>Proteales</taxon>
        <taxon>Proteaceae</taxon>
        <taxon>Protea</taxon>
    </lineage>
</organism>
<gene>
    <name evidence="2" type="ORF">NE237_006610</name>
</gene>
<protein>
    <submittedName>
        <fullName evidence="2">Uncharacterized protein</fullName>
    </submittedName>
</protein>
<feature type="region of interest" description="Disordered" evidence="1">
    <location>
        <begin position="1"/>
        <end position="41"/>
    </location>
</feature>